<sequence>MPIDFARVPPLVVVPEPPRPSTLLWAMLLIVVMCLGSALAIFLWPAGRPTNTAWFWLCVLGYPALVWFFLLCSYLGYSYARRSGAMAHNVTSACEEEKCHRLASKPLVILGHGWCYSAYDKENSVEQLVTGGVRMFPRPSRAVPGLDVNARWLEIPGMPFHAGNELTEHARHLAVCDWLVERLVGCVSAGLAALPARTALHVDLTLQSTLDLSHVHTRLQELLRAKAPTLRLTVNASNDPLSLFETDAWHDRLDPRDAQMLVAIGLRNAVSERLQDGVAEVGIALLLARPGVARSATTDVLHLHRPAIGPAGDVGKTLGLAARWGWAESKRLTTVWNSGLSEKLARVVRSSIPSGDQTQWIELDATVGNCAVAGGWLATALAAEHATHTGEAQLVLTQEGDEMAALVCRKQHE</sequence>
<dbReference type="Proteomes" id="UP001629249">
    <property type="component" value="Unassembled WGS sequence"/>
</dbReference>
<dbReference type="EMBL" id="JAQQFN010000018">
    <property type="protein sequence ID" value="MFL9885960.1"/>
    <property type="molecule type" value="Genomic_DNA"/>
</dbReference>
<dbReference type="RefSeq" id="WP_408331388.1">
    <property type="nucleotide sequence ID" value="NZ_JAQQFH010000021.1"/>
</dbReference>
<proteinExistence type="predicted"/>
<comment type="caution">
    <text evidence="2">The sequence shown here is derived from an EMBL/GenBank/DDBJ whole genome shotgun (WGS) entry which is preliminary data.</text>
</comment>
<keyword evidence="1" id="KW-0812">Transmembrane</keyword>
<reference evidence="2 3" key="1">
    <citation type="journal article" date="2024" name="Chem. Sci.">
        <title>Discovery of megapolipeptins by genome mining of a Burkholderiales bacteria collection.</title>
        <authorList>
            <person name="Paulo B.S."/>
            <person name="Recchia M.J.J."/>
            <person name="Lee S."/>
            <person name="Fergusson C.H."/>
            <person name="Romanowski S.B."/>
            <person name="Hernandez A."/>
            <person name="Krull N."/>
            <person name="Liu D.Y."/>
            <person name="Cavanagh H."/>
            <person name="Bos A."/>
            <person name="Gray C.A."/>
            <person name="Murphy B.T."/>
            <person name="Linington R.G."/>
            <person name="Eustaquio A.S."/>
        </authorList>
    </citation>
    <scope>NUCLEOTIDE SEQUENCE [LARGE SCALE GENOMIC DNA]</scope>
    <source>
        <strain evidence="2 3">RL16-012-BIC-B</strain>
    </source>
</reference>
<name>A0ABW8ZTL4_9BURK</name>
<accession>A0ABW8ZTL4</accession>
<keyword evidence="1" id="KW-0472">Membrane</keyword>
<feature type="transmembrane region" description="Helical" evidence="1">
    <location>
        <begin position="53"/>
        <end position="77"/>
    </location>
</feature>
<evidence type="ECO:0000313" key="3">
    <source>
        <dbReference type="Proteomes" id="UP001629249"/>
    </source>
</evidence>
<keyword evidence="1" id="KW-1133">Transmembrane helix</keyword>
<evidence type="ECO:0000256" key="1">
    <source>
        <dbReference type="SAM" id="Phobius"/>
    </source>
</evidence>
<gene>
    <name evidence="2" type="ORF">PQR66_23180</name>
</gene>
<organism evidence="2 3">
    <name type="scientific">Paraburkholderia agricolaris</name>
    <dbReference type="NCBI Taxonomy" id="2152888"/>
    <lineage>
        <taxon>Bacteria</taxon>
        <taxon>Pseudomonadati</taxon>
        <taxon>Pseudomonadota</taxon>
        <taxon>Betaproteobacteria</taxon>
        <taxon>Burkholderiales</taxon>
        <taxon>Burkholderiaceae</taxon>
        <taxon>Paraburkholderia</taxon>
    </lineage>
</organism>
<evidence type="ECO:0000313" key="2">
    <source>
        <dbReference type="EMBL" id="MFL9885960.1"/>
    </source>
</evidence>
<keyword evidence="3" id="KW-1185">Reference proteome</keyword>
<feature type="transmembrane region" description="Helical" evidence="1">
    <location>
        <begin position="23"/>
        <end position="47"/>
    </location>
</feature>
<protein>
    <submittedName>
        <fullName evidence="2">Uncharacterized protein</fullName>
    </submittedName>
</protein>